<evidence type="ECO:0008006" key="3">
    <source>
        <dbReference type="Google" id="ProtNLM"/>
    </source>
</evidence>
<reference evidence="1 2" key="1">
    <citation type="journal article" date="2011" name="J. Bacteriol.">
        <title>Genome sequence of Chthoniobacter flavus Ellin428, an aerobic heterotrophic soil bacterium.</title>
        <authorList>
            <person name="Kant R."/>
            <person name="van Passel M.W."/>
            <person name="Palva A."/>
            <person name="Lucas S."/>
            <person name="Lapidus A."/>
            <person name="Glavina Del Rio T."/>
            <person name="Dalin E."/>
            <person name="Tice H."/>
            <person name="Bruce D."/>
            <person name="Goodwin L."/>
            <person name="Pitluck S."/>
            <person name="Larimer F.W."/>
            <person name="Land M.L."/>
            <person name="Hauser L."/>
            <person name="Sangwan P."/>
            <person name="de Vos W.M."/>
            <person name="Janssen P.H."/>
            <person name="Smidt H."/>
        </authorList>
    </citation>
    <scope>NUCLEOTIDE SEQUENCE [LARGE SCALE GENOMIC DNA]</scope>
    <source>
        <strain evidence="1 2">Ellin428</strain>
    </source>
</reference>
<dbReference type="AlphaFoldDB" id="B4DAI9"/>
<dbReference type="RefSeq" id="WP_006983250.1">
    <property type="nucleotide sequence ID" value="NZ_ABVL01000031.1"/>
</dbReference>
<organism evidence="1 2">
    <name type="scientific">Chthoniobacter flavus Ellin428</name>
    <dbReference type="NCBI Taxonomy" id="497964"/>
    <lineage>
        <taxon>Bacteria</taxon>
        <taxon>Pseudomonadati</taxon>
        <taxon>Verrucomicrobiota</taxon>
        <taxon>Spartobacteria</taxon>
        <taxon>Chthoniobacterales</taxon>
        <taxon>Chthoniobacteraceae</taxon>
        <taxon>Chthoniobacter</taxon>
    </lineage>
</organism>
<gene>
    <name evidence="1" type="ORF">CfE428DRAFT_5930</name>
</gene>
<dbReference type="InterPro" id="IPR010985">
    <property type="entry name" value="Ribbon_hlx_hlx"/>
</dbReference>
<proteinExistence type="predicted"/>
<protein>
    <recommendedName>
        <fullName evidence="3">CopG-like ribbon-helix-helix domain-containing protein</fullName>
    </recommendedName>
</protein>
<dbReference type="GO" id="GO:0006355">
    <property type="term" value="P:regulation of DNA-templated transcription"/>
    <property type="evidence" value="ECO:0007669"/>
    <property type="project" value="InterPro"/>
</dbReference>
<accession>B4DAI9</accession>
<dbReference type="Proteomes" id="UP000005824">
    <property type="component" value="Unassembled WGS sequence"/>
</dbReference>
<dbReference type="InParanoid" id="B4DAI9"/>
<dbReference type="SUPFAM" id="SSF47598">
    <property type="entry name" value="Ribbon-helix-helix"/>
    <property type="match status" value="1"/>
</dbReference>
<comment type="caution">
    <text evidence="1">The sequence shown here is derived from an EMBL/GenBank/DDBJ whole genome shotgun (WGS) entry which is preliminary data.</text>
</comment>
<evidence type="ECO:0000313" key="1">
    <source>
        <dbReference type="EMBL" id="EDY16507.1"/>
    </source>
</evidence>
<keyword evidence="2" id="KW-1185">Reference proteome</keyword>
<evidence type="ECO:0000313" key="2">
    <source>
        <dbReference type="Proteomes" id="UP000005824"/>
    </source>
</evidence>
<name>B4DAI9_9BACT</name>
<sequence length="60" mass="6949">MIFPTMSKYTAFRCPEDLLELAKIKAKKDRRSLSNYIITLIEKDVQDEMVAADEAKGKRK</sequence>
<dbReference type="EMBL" id="ABVL01000031">
    <property type="protein sequence ID" value="EDY16507.1"/>
    <property type="molecule type" value="Genomic_DNA"/>
</dbReference>